<name>A0A2A2I0E6_9GAMM</name>
<organism evidence="2 3">
    <name type="scientific">Tamilnaduibacter salinus</name>
    <dbReference type="NCBI Taxonomy" id="1484056"/>
    <lineage>
        <taxon>Bacteria</taxon>
        <taxon>Pseudomonadati</taxon>
        <taxon>Pseudomonadota</taxon>
        <taxon>Gammaproteobacteria</taxon>
        <taxon>Pseudomonadales</taxon>
        <taxon>Marinobacteraceae</taxon>
        <taxon>Tamilnaduibacter</taxon>
    </lineage>
</organism>
<dbReference type="RefSeq" id="WP_095611453.1">
    <property type="nucleotide sequence ID" value="NZ_NMPM01000059.1"/>
</dbReference>
<evidence type="ECO:0000313" key="2">
    <source>
        <dbReference type="EMBL" id="PAV25491.1"/>
    </source>
</evidence>
<keyword evidence="3" id="KW-1185">Reference proteome</keyword>
<dbReference type="Pfam" id="PF17194">
    <property type="entry name" value="AbiEi_3_N"/>
    <property type="match status" value="1"/>
</dbReference>
<evidence type="ECO:0000313" key="3">
    <source>
        <dbReference type="Proteomes" id="UP000218332"/>
    </source>
</evidence>
<evidence type="ECO:0000259" key="1">
    <source>
        <dbReference type="Pfam" id="PF17194"/>
    </source>
</evidence>
<gene>
    <name evidence="2" type="ORF">CF392_10685</name>
</gene>
<proteinExistence type="predicted"/>
<dbReference type="AlphaFoldDB" id="A0A2A2I0E6"/>
<dbReference type="EMBL" id="NMPM01000059">
    <property type="protein sequence ID" value="PAV25491.1"/>
    <property type="molecule type" value="Genomic_DNA"/>
</dbReference>
<dbReference type="Proteomes" id="UP000218332">
    <property type="component" value="Unassembled WGS sequence"/>
</dbReference>
<protein>
    <recommendedName>
        <fullName evidence="1">Transcriptional regulator AbiEi antitoxin N-terminal domain-containing protein</fullName>
    </recommendedName>
</protein>
<dbReference type="InterPro" id="IPR033455">
    <property type="entry name" value="AbiEi_3_N"/>
</dbReference>
<feature type="domain" description="Transcriptional regulator AbiEi antitoxin N-terminal" evidence="1">
    <location>
        <begin position="9"/>
        <end position="93"/>
    </location>
</feature>
<comment type="caution">
    <text evidence="2">The sequence shown here is derived from an EMBL/GenBank/DDBJ whole genome shotgun (WGS) entry which is preliminary data.</text>
</comment>
<sequence length="255" mass="28676">MSKGFDRSLADLVDYGQLRTRQWLVEHGVSRHSLDNALKSGKLVPLARGVVARPGVSVGWQGVVASLDRMHSEPVYIGGLSALSEAGLGHYVDFSGSIHLYSSAPEPPWLKRLELDMNLVWHGTTRLWGPEGAPADSLKEVSENHFAYWVASPEVAFLEVLAEVPDTVSFEHADNLMQGLSALSPKRLDAVLRVCRHVQVKRLFFFFADRYRYPWRKRLSSDDYDLGRGKRRVETGGKLDRTYWITVPEAFHGSE</sequence>
<dbReference type="Pfam" id="PF11459">
    <property type="entry name" value="AbiEi_3"/>
    <property type="match status" value="1"/>
</dbReference>
<accession>A0A2A2I0E6</accession>
<dbReference type="InterPro" id="IPR021561">
    <property type="entry name" value="AbiEi_3"/>
</dbReference>
<reference evidence="2 3" key="1">
    <citation type="submission" date="2017-07" db="EMBL/GenBank/DDBJ databases">
        <title>Tamlnaduibacter salinus (Mi-7) genome sequencing.</title>
        <authorList>
            <person name="Verma A."/>
            <person name="Krishnamurthi S."/>
        </authorList>
    </citation>
    <scope>NUCLEOTIDE SEQUENCE [LARGE SCALE GENOMIC DNA]</scope>
    <source>
        <strain evidence="2 3">Mi-7</strain>
    </source>
</reference>